<organism evidence="1">
    <name type="scientific">uncultured Solirubrobacteraceae bacterium</name>
    <dbReference type="NCBI Taxonomy" id="1162706"/>
    <lineage>
        <taxon>Bacteria</taxon>
        <taxon>Bacillati</taxon>
        <taxon>Actinomycetota</taxon>
        <taxon>Thermoleophilia</taxon>
        <taxon>Solirubrobacterales</taxon>
        <taxon>Solirubrobacteraceae</taxon>
        <taxon>environmental samples</taxon>
    </lineage>
</organism>
<dbReference type="GO" id="GO:0008168">
    <property type="term" value="F:methyltransferase activity"/>
    <property type="evidence" value="ECO:0007669"/>
    <property type="project" value="TreeGrafter"/>
</dbReference>
<evidence type="ECO:0008006" key="2">
    <source>
        <dbReference type="Google" id="ProtNLM"/>
    </source>
</evidence>
<reference evidence="1" key="1">
    <citation type="submission" date="2020-02" db="EMBL/GenBank/DDBJ databases">
        <authorList>
            <person name="Meier V. D."/>
        </authorList>
    </citation>
    <scope>NUCLEOTIDE SEQUENCE</scope>
    <source>
        <strain evidence="1">AVDCRST_MAG85</strain>
    </source>
</reference>
<dbReference type="PANTHER" id="PTHR43591">
    <property type="entry name" value="METHYLTRANSFERASE"/>
    <property type="match status" value="1"/>
</dbReference>
<dbReference type="AlphaFoldDB" id="A0A6J4TWZ0"/>
<dbReference type="CDD" id="cd02440">
    <property type="entry name" value="AdoMet_MTases"/>
    <property type="match status" value="1"/>
</dbReference>
<dbReference type="Gene3D" id="3.40.50.150">
    <property type="entry name" value="Vaccinia Virus protein VP39"/>
    <property type="match status" value="1"/>
</dbReference>
<proteinExistence type="predicted"/>
<dbReference type="InterPro" id="IPR029063">
    <property type="entry name" value="SAM-dependent_MTases_sf"/>
</dbReference>
<accession>A0A6J4TWZ0</accession>
<protein>
    <recommendedName>
        <fullName evidence="2">Methyltransferase domain-containing protein</fullName>
    </recommendedName>
</protein>
<dbReference type="PANTHER" id="PTHR43591:SF24">
    <property type="entry name" value="2-METHOXY-6-POLYPRENYL-1,4-BENZOQUINOL METHYLASE, MITOCHONDRIAL"/>
    <property type="match status" value="1"/>
</dbReference>
<dbReference type="EMBL" id="CADCVT010000445">
    <property type="protein sequence ID" value="CAA9534221.1"/>
    <property type="molecule type" value="Genomic_DNA"/>
</dbReference>
<dbReference type="Pfam" id="PF01209">
    <property type="entry name" value="Ubie_methyltran"/>
    <property type="match status" value="1"/>
</dbReference>
<evidence type="ECO:0000313" key="1">
    <source>
        <dbReference type="EMBL" id="CAA9534221.1"/>
    </source>
</evidence>
<name>A0A6J4TWZ0_9ACTN</name>
<sequence>MLNADEYREDALRRWESAAAGWEKRRPVFQRAAQPVSMAMIDLLGPQPGQTVVELAAGPADTGLLIAELVQPGGRVIITDAAEAMVEAAERRAEELGITNVEARPMDAEWIDLDAASVDGVVARWGYMLLADPESALRDTRRVLKQGGKVVLAAWHDPDANPWLSAIAKEMLERGHADHSPPGEPGPFAFSEPGTIERLLESAGFDEIVVDTVDFSFSFESTDAHWDHQLDLSTRLRDQVKGLSPAEHTALRDGIDARLADHRQADGSVELPARTWVAAGTA</sequence>
<dbReference type="SUPFAM" id="SSF53335">
    <property type="entry name" value="S-adenosyl-L-methionine-dependent methyltransferases"/>
    <property type="match status" value="1"/>
</dbReference>
<gene>
    <name evidence="1" type="ORF">AVDCRST_MAG85-3949</name>
</gene>